<evidence type="ECO:0000313" key="3">
    <source>
        <dbReference type="EMBL" id="OEU07021.1"/>
    </source>
</evidence>
<keyword evidence="2" id="KW-0732">Signal</keyword>
<comment type="similarity">
    <text evidence="1">Belongs to the ice-binding protein family.</text>
</comment>
<sequence>MMTTAIYDMEAAYTDAVGRTGPGSVTVGLGLAGDISGLTLESGIYKWSTTVKFDTTLTFSGTSTDVWTMQIAGTFTAGPGATVILAGDAKAENIYWAIAGVVAFGDGSHGEGIFLAKTMILCNGGSSLYGAAFAQNAANMISTNIEGALSPSPFMSIEDSEDSENVLV</sequence>
<keyword evidence="4" id="KW-1185">Reference proteome</keyword>
<gene>
    <name evidence="3" type="ORF">FRACYDRAFT_229844</name>
</gene>
<protein>
    <submittedName>
        <fullName evidence="3">IBP-10 protein</fullName>
    </submittedName>
</protein>
<accession>A0A1E7EMA0</accession>
<dbReference type="OrthoDB" id="10264374at2759"/>
<proteinExistence type="inferred from homology"/>
<dbReference type="InterPro" id="IPR021884">
    <property type="entry name" value="Ice-bd_prot"/>
</dbReference>
<dbReference type="AlphaFoldDB" id="A0A1E7EMA0"/>
<evidence type="ECO:0000313" key="4">
    <source>
        <dbReference type="Proteomes" id="UP000095751"/>
    </source>
</evidence>
<dbReference type="InParanoid" id="A0A1E7EMA0"/>
<evidence type="ECO:0000256" key="2">
    <source>
        <dbReference type="ARBA" id="ARBA00022729"/>
    </source>
</evidence>
<dbReference type="Proteomes" id="UP000095751">
    <property type="component" value="Unassembled WGS sequence"/>
</dbReference>
<name>A0A1E7EMA0_9STRA</name>
<dbReference type="Pfam" id="PF11999">
    <property type="entry name" value="Ice_binding"/>
    <property type="match status" value="1"/>
</dbReference>
<evidence type="ECO:0000256" key="1">
    <source>
        <dbReference type="ARBA" id="ARBA00005445"/>
    </source>
</evidence>
<reference evidence="3 4" key="1">
    <citation type="submission" date="2016-09" db="EMBL/GenBank/DDBJ databases">
        <title>Extensive genetic diversity and differential bi-allelic expression allows diatom success in the polar Southern Ocean.</title>
        <authorList>
            <consortium name="DOE Joint Genome Institute"/>
            <person name="Mock T."/>
            <person name="Otillar R.P."/>
            <person name="Strauss J."/>
            <person name="Dupont C."/>
            <person name="Frickenhaus S."/>
            <person name="Maumus F."/>
            <person name="Mcmullan M."/>
            <person name="Sanges R."/>
            <person name="Schmutz J."/>
            <person name="Toseland A."/>
            <person name="Valas R."/>
            <person name="Veluchamy A."/>
            <person name="Ward B.J."/>
            <person name="Allen A."/>
            <person name="Barry K."/>
            <person name="Falciatore A."/>
            <person name="Ferrante M."/>
            <person name="Fortunato A.E."/>
            <person name="Gloeckner G."/>
            <person name="Gruber A."/>
            <person name="Hipkin R."/>
            <person name="Janech M."/>
            <person name="Kroth P."/>
            <person name="Leese F."/>
            <person name="Lindquist E."/>
            <person name="Lyon B.R."/>
            <person name="Martin J."/>
            <person name="Mayer C."/>
            <person name="Parker M."/>
            <person name="Quesneville H."/>
            <person name="Raymond J."/>
            <person name="Uhlig C."/>
            <person name="Valentin K.U."/>
            <person name="Worden A.Z."/>
            <person name="Armbrust E.V."/>
            <person name="Bowler C."/>
            <person name="Green B."/>
            <person name="Moulton V."/>
            <person name="Van Oosterhout C."/>
            <person name="Grigoriev I."/>
        </authorList>
    </citation>
    <scope>NUCLEOTIDE SEQUENCE [LARGE SCALE GENOMIC DNA]</scope>
    <source>
        <strain evidence="3 4">CCMP1102</strain>
    </source>
</reference>
<organism evidence="3 4">
    <name type="scientific">Fragilariopsis cylindrus CCMP1102</name>
    <dbReference type="NCBI Taxonomy" id="635003"/>
    <lineage>
        <taxon>Eukaryota</taxon>
        <taxon>Sar</taxon>
        <taxon>Stramenopiles</taxon>
        <taxon>Ochrophyta</taxon>
        <taxon>Bacillariophyta</taxon>
        <taxon>Bacillariophyceae</taxon>
        <taxon>Bacillariophycidae</taxon>
        <taxon>Bacillariales</taxon>
        <taxon>Bacillariaceae</taxon>
        <taxon>Fragilariopsis</taxon>
    </lineage>
</organism>
<dbReference type="KEGG" id="fcy:FRACYDRAFT_229844"/>
<dbReference type="EMBL" id="KV784393">
    <property type="protein sequence ID" value="OEU07021.1"/>
    <property type="molecule type" value="Genomic_DNA"/>
</dbReference>